<dbReference type="Proteomes" id="UP001239213">
    <property type="component" value="Unassembled WGS sequence"/>
</dbReference>
<gene>
    <name evidence="1" type="ORF">CCUS01_08754</name>
</gene>
<proteinExistence type="predicted"/>
<keyword evidence="2" id="KW-1185">Reference proteome</keyword>
<protein>
    <submittedName>
        <fullName evidence="1">Uncharacterized protein</fullName>
    </submittedName>
</protein>
<accession>A0AAI9XUI4</accession>
<name>A0AAI9XUI4_9PEZI</name>
<comment type="caution">
    <text evidence="1">The sequence shown here is derived from an EMBL/GenBank/DDBJ whole genome shotgun (WGS) entry which is preliminary data.</text>
</comment>
<dbReference type="AlphaFoldDB" id="A0AAI9XUI4"/>
<organism evidence="1 2">
    <name type="scientific">Colletotrichum cuscutae</name>
    <dbReference type="NCBI Taxonomy" id="1209917"/>
    <lineage>
        <taxon>Eukaryota</taxon>
        <taxon>Fungi</taxon>
        <taxon>Dikarya</taxon>
        <taxon>Ascomycota</taxon>
        <taxon>Pezizomycotina</taxon>
        <taxon>Sordariomycetes</taxon>
        <taxon>Hypocreomycetidae</taxon>
        <taxon>Glomerellales</taxon>
        <taxon>Glomerellaceae</taxon>
        <taxon>Colletotrichum</taxon>
        <taxon>Colletotrichum acutatum species complex</taxon>
    </lineage>
</organism>
<evidence type="ECO:0000313" key="2">
    <source>
        <dbReference type="Proteomes" id="UP001239213"/>
    </source>
</evidence>
<sequence length="39" mass="4016">MVIMLGIQIGGTGPPMISRELTLPNFGFISCVSPNGPVA</sequence>
<dbReference type="EMBL" id="MPDP01000272">
    <property type="protein sequence ID" value="KAK1460649.1"/>
    <property type="molecule type" value="Genomic_DNA"/>
</dbReference>
<reference evidence="1" key="1">
    <citation type="submission" date="2016-11" db="EMBL/GenBank/DDBJ databases">
        <title>The genome sequence of Colletotrichum cuscutae.</title>
        <authorList>
            <person name="Baroncelli R."/>
        </authorList>
    </citation>
    <scope>NUCLEOTIDE SEQUENCE</scope>
    <source>
        <strain evidence="1">IMI 304802</strain>
    </source>
</reference>
<evidence type="ECO:0000313" key="1">
    <source>
        <dbReference type="EMBL" id="KAK1460649.1"/>
    </source>
</evidence>